<organism evidence="2 3">
    <name type="scientific">Ancylostoma ceylanicum</name>
    <dbReference type="NCBI Taxonomy" id="53326"/>
    <lineage>
        <taxon>Eukaryota</taxon>
        <taxon>Metazoa</taxon>
        <taxon>Ecdysozoa</taxon>
        <taxon>Nematoda</taxon>
        <taxon>Chromadorea</taxon>
        <taxon>Rhabditida</taxon>
        <taxon>Rhabditina</taxon>
        <taxon>Rhabditomorpha</taxon>
        <taxon>Strongyloidea</taxon>
        <taxon>Ancylostomatidae</taxon>
        <taxon>Ancylostomatinae</taxon>
        <taxon>Ancylostoma</taxon>
    </lineage>
</organism>
<sequence length="520" mass="58665">MTTKLNTLTRRKSCNFSQSAILSQNTTGILCILWCLLLFAHLSVQLHWAARAGMPTFGLLEHDYEGDENAYVGHGDLFFKRFSFNTVKPLDKVISTVTHTALSRLLREKYPCKEIKDVKCSKKYSTDLNTSAFKATESQRQEICNPAEIADYYIKKAWILSQQVAVERTVEVPSTKVLWKCSNIVTKNKTESKQNLQEIRHDQVRSEAVDSSEKQCSHVSPVATKARPLKSLEECFEVEMMLAENCDRAKKQMEGNKDQKNLRIRTKRTIVEKVTVESKKTATEQGISAVADFFCKLFAGTPVVGYGDKPLQLMGGDPVHYAYIVTIESYMGIVERDPPLVHVISRILIRICEVVLDFEAVLLGKLMRSSQLLSLDEEKCTSFTEQLAAREDRRFTLIYERSIIKLFINLHVVGLTSGNIKLFTEKSLWNIVSLLVDGKNRTLGTAAVLLELVEFAGVQLMRLHPQRWSTAFGKISSTLLPDLQADVDRSDVRKTVGEDTIVSSLRHVILRHSATNVSAK</sequence>
<keyword evidence="1" id="KW-0812">Transmembrane</keyword>
<proteinExistence type="predicted"/>
<dbReference type="OrthoDB" id="5857961at2759"/>
<accession>A0A016UWN4</accession>
<dbReference type="EMBL" id="JARK01001361">
    <property type="protein sequence ID" value="EYC19167.1"/>
    <property type="molecule type" value="Genomic_DNA"/>
</dbReference>
<keyword evidence="1" id="KW-0472">Membrane</keyword>
<feature type="transmembrane region" description="Helical" evidence="1">
    <location>
        <begin position="21"/>
        <end position="42"/>
    </location>
</feature>
<protein>
    <submittedName>
        <fullName evidence="2">Uncharacterized protein</fullName>
    </submittedName>
</protein>
<keyword evidence="1" id="KW-1133">Transmembrane helix</keyword>
<gene>
    <name evidence="2" type="primary">Acey_s0025.g1212</name>
    <name evidence="2" type="synonym">Acey-Y75B8A.25</name>
    <name evidence="2" type="ORF">Y032_0025g1212</name>
</gene>
<evidence type="ECO:0000313" key="3">
    <source>
        <dbReference type="Proteomes" id="UP000024635"/>
    </source>
</evidence>
<keyword evidence="3" id="KW-1185">Reference proteome</keyword>
<evidence type="ECO:0000256" key="1">
    <source>
        <dbReference type="SAM" id="Phobius"/>
    </source>
</evidence>
<dbReference type="AlphaFoldDB" id="A0A016UWN4"/>
<dbReference type="Proteomes" id="UP000024635">
    <property type="component" value="Unassembled WGS sequence"/>
</dbReference>
<comment type="caution">
    <text evidence="2">The sequence shown here is derived from an EMBL/GenBank/DDBJ whole genome shotgun (WGS) entry which is preliminary data.</text>
</comment>
<evidence type="ECO:0000313" key="2">
    <source>
        <dbReference type="EMBL" id="EYC19167.1"/>
    </source>
</evidence>
<name>A0A016UWN4_9BILA</name>
<reference evidence="3" key="1">
    <citation type="journal article" date="2015" name="Nat. Genet.">
        <title>The genome and transcriptome of the zoonotic hookworm Ancylostoma ceylanicum identify infection-specific gene families.</title>
        <authorList>
            <person name="Schwarz E.M."/>
            <person name="Hu Y."/>
            <person name="Antoshechkin I."/>
            <person name="Miller M.M."/>
            <person name="Sternberg P.W."/>
            <person name="Aroian R.V."/>
        </authorList>
    </citation>
    <scope>NUCLEOTIDE SEQUENCE</scope>
    <source>
        <strain evidence="3">HY135</strain>
    </source>
</reference>